<dbReference type="Proteomes" id="UP000516072">
    <property type="component" value="Chromosome"/>
</dbReference>
<dbReference type="Gene3D" id="3.10.270.10">
    <property type="entry name" value="Urate Oxidase"/>
    <property type="match status" value="1"/>
</dbReference>
<comment type="function">
    <text evidence="2">Converts GTP to 7,8-dihydroneopterin triphosphate.</text>
</comment>
<dbReference type="PANTHER" id="PTHR36445:SF1">
    <property type="entry name" value="GTP CYCLOHYDROLASE MPTA"/>
    <property type="match status" value="1"/>
</dbReference>
<sequence length="265" mass="30646">MNKNQSIVKDIHSELDKRNITIHQVGIKDIRYPLQVKNRSGEIQHTVAQVNMYVGLAQHLKGAHMSRFVTVLNQYQDPITLNSFQNMPQEMKKHLQADSGYIEMEFPYFINKQSPISTQQSLLDYQVSLIGESYPDQERTIVKVVIPITSLCPCSKEISDYGAHNQRSYVTVQVQIKEPFWIEDIVEIVEQEASCEIYSLLKRSDEKYITERAYNNPKFVEDIVRDIAAQFNLHEKISAYTVEVENIESIHNHSAYAKIDRLSPI</sequence>
<dbReference type="KEGG" id="ntg:NSCAC_0414"/>
<reference evidence="3 4" key="1">
    <citation type="submission" date="2020-03" db="EMBL/GenBank/DDBJ databases">
        <authorList>
            <person name="Picone N."/>
        </authorList>
    </citation>
    <scope>NUCLEOTIDE SEQUENCE [LARGE SCALE GENOMIC DNA]</scope>
    <source>
        <strain evidence="3">NSCAC1</strain>
    </source>
</reference>
<protein>
    <recommendedName>
        <fullName evidence="2">GTP cyclohydrolase FolE2</fullName>
        <ecNumber evidence="2">3.5.4.16</ecNumber>
    </recommendedName>
</protein>
<evidence type="ECO:0000313" key="4">
    <source>
        <dbReference type="Proteomes" id="UP000516072"/>
    </source>
</evidence>
<keyword evidence="1 2" id="KW-0378">Hydrolase</keyword>
<dbReference type="PANTHER" id="PTHR36445">
    <property type="entry name" value="GTP CYCLOHYDROLASE MPTA"/>
    <property type="match status" value="1"/>
</dbReference>
<dbReference type="UniPathway" id="UPA00848">
    <property type="reaction ID" value="UER00151"/>
</dbReference>
<dbReference type="GO" id="GO:0046654">
    <property type="term" value="P:tetrahydrofolate biosynthetic process"/>
    <property type="evidence" value="ECO:0007669"/>
    <property type="project" value="UniProtKB-UniRule"/>
</dbReference>
<dbReference type="InterPro" id="IPR003801">
    <property type="entry name" value="GTP_cyclohydrolase_FolE2/MptA"/>
</dbReference>
<dbReference type="AlphaFoldDB" id="A0A7G1Q8D7"/>
<feature type="site" description="May be catalytically important" evidence="2">
    <location>
        <position position="152"/>
    </location>
</feature>
<evidence type="ECO:0000313" key="3">
    <source>
        <dbReference type="EMBL" id="CAB1274930.1"/>
    </source>
</evidence>
<accession>A0A7G1Q8D7</accession>
<evidence type="ECO:0000256" key="2">
    <source>
        <dbReference type="HAMAP-Rule" id="MF_01527"/>
    </source>
</evidence>
<dbReference type="NCBIfam" id="NF010200">
    <property type="entry name" value="PRK13674.1-1"/>
    <property type="match status" value="1"/>
</dbReference>
<gene>
    <name evidence="3" type="primary">folE</name>
    <name evidence="2" type="synonym">folE2</name>
    <name evidence="3" type="ORF">NSCAC_0414</name>
</gene>
<dbReference type="InterPro" id="IPR022838">
    <property type="entry name" value="GTP_cyclohydrolase_FolE2"/>
</dbReference>
<evidence type="ECO:0000256" key="1">
    <source>
        <dbReference type="ARBA" id="ARBA00022801"/>
    </source>
</evidence>
<proteinExistence type="inferred from homology"/>
<keyword evidence="4" id="KW-1185">Reference proteome</keyword>
<dbReference type="HAMAP" id="MF_01527_B">
    <property type="entry name" value="GTP_cyclohydrol_B"/>
    <property type="match status" value="1"/>
</dbReference>
<dbReference type="GO" id="GO:0003934">
    <property type="term" value="F:GTP cyclohydrolase I activity"/>
    <property type="evidence" value="ECO:0007669"/>
    <property type="project" value="UniProtKB-UniRule"/>
</dbReference>
<comment type="similarity">
    <text evidence="2">Belongs to the GTP cyclohydrolase IV family.</text>
</comment>
<dbReference type="Pfam" id="PF02649">
    <property type="entry name" value="GCHY-1"/>
    <property type="match status" value="1"/>
</dbReference>
<name>A0A7G1Q8D7_9GAMM</name>
<comment type="pathway">
    <text evidence="2">Cofactor biosynthesis; 7,8-dihydroneopterin triphosphate biosynthesis; 7,8-dihydroneopterin triphosphate from GTP: step 1/1.</text>
</comment>
<dbReference type="RefSeq" id="WP_197744772.1">
    <property type="nucleotide sequence ID" value="NZ_LR778175.1"/>
</dbReference>
<dbReference type="EMBL" id="LR778175">
    <property type="protein sequence ID" value="CAB1274930.1"/>
    <property type="molecule type" value="Genomic_DNA"/>
</dbReference>
<dbReference type="EC" id="3.5.4.16" evidence="2"/>
<comment type="catalytic activity">
    <reaction evidence="2">
        <text>GTP + H2O = 7,8-dihydroneopterin 3'-triphosphate + formate + H(+)</text>
        <dbReference type="Rhea" id="RHEA:17473"/>
        <dbReference type="ChEBI" id="CHEBI:15377"/>
        <dbReference type="ChEBI" id="CHEBI:15378"/>
        <dbReference type="ChEBI" id="CHEBI:15740"/>
        <dbReference type="ChEBI" id="CHEBI:37565"/>
        <dbReference type="ChEBI" id="CHEBI:58462"/>
        <dbReference type="EC" id="3.5.4.16"/>
    </reaction>
</comment>
<organism evidence="3 4">
    <name type="scientific">Candidatus Nitrosacidococcus tergens</name>
    <dbReference type="NCBI Taxonomy" id="553981"/>
    <lineage>
        <taxon>Bacteria</taxon>
        <taxon>Pseudomonadati</taxon>
        <taxon>Pseudomonadota</taxon>
        <taxon>Gammaproteobacteria</taxon>
        <taxon>Chromatiales</taxon>
        <taxon>Chromatiaceae</taxon>
        <taxon>Candidatus Nitrosacidococcus</taxon>
    </lineage>
</organism>